<name>A0A2H0R4K4_9BACT</name>
<organism evidence="10 11">
    <name type="scientific">Candidatus Yanofskybacteria bacterium CG10_big_fil_rev_8_21_14_0_10_46_23</name>
    <dbReference type="NCBI Taxonomy" id="1975098"/>
    <lineage>
        <taxon>Bacteria</taxon>
        <taxon>Candidatus Yanofskyibacteriota</taxon>
    </lineage>
</organism>
<accession>A0A2H0R4K4</accession>
<feature type="transmembrane region" description="Helical" evidence="8">
    <location>
        <begin position="7"/>
        <end position="27"/>
    </location>
</feature>
<dbReference type="GO" id="GO:0016763">
    <property type="term" value="F:pentosyltransferase activity"/>
    <property type="evidence" value="ECO:0007669"/>
    <property type="project" value="TreeGrafter"/>
</dbReference>
<feature type="transmembrane region" description="Helical" evidence="8">
    <location>
        <begin position="410"/>
        <end position="430"/>
    </location>
</feature>
<feature type="transmembrane region" description="Helical" evidence="8">
    <location>
        <begin position="190"/>
        <end position="206"/>
    </location>
</feature>
<dbReference type="PANTHER" id="PTHR33908">
    <property type="entry name" value="MANNOSYLTRANSFERASE YKCB-RELATED"/>
    <property type="match status" value="1"/>
</dbReference>
<evidence type="ECO:0000256" key="2">
    <source>
        <dbReference type="ARBA" id="ARBA00022475"/>
    </source>
</evidence>
<comment type="subcellular location">
    <subcellularLocation>
        <location evidence="1">Cell membrane</location>
        <topology evidence="1">Multi-pass membrane protein</topology>
    </subcellularLocation>
</comment>
<dbReference type="PANTHER" id="PTHR33908:SF11">
    <property type="entry name" value="MEMBRANE PROTEIN"/>
    <property type="match status" value="1"/>
</dbReference>
<dbReference type="InterPro" id="IPR050297">
    <property type="entry name" value="LipidA_mod_glycosyltrf_83"/>
</dbReference>
<evidence type="ECO:0000256" key="8">
    <source>
        <dbReference type="SAM" id="Phobius"/>
    </source>
</evidence>
<comment type="caution">
    <text evidence="10">The sequence shown here is derived from an EMBL/GenBank/DDBJ whole genome shotgun (WGS) entry which is preliminary data.</text>
</comment>
<evidence type="ECO:0000256" key="7">
    <source>
        <dbReference type="ARBA" id="ARBA00023136"/>
    </source>
</evidence>
<reference evidence="10 11" key="1">
    <citation type="submission" date="2017-09" db="EMBL/GenBank/DDBJ databases">
        <title>Depth-based differentiation of microbial function through sediment-hosted aquifers and enrichment of novel symbionts in the deep terrestrial subsurface.</title>
        <authorList>
            <person name="Probst A.J."/>
            <person name="Ladd B."/>
            <person name="Jarett J.K."/>
            <person name="Geller-Mcgrath D.E."/>
            <person name="Sieber C.M."/>
            <person name="Emerson J.B."/>
            <person name="Anantharaman K."/>
            <person name="Thomas B.C."/>
            <person name="Malmstrom R."/>
            <person name="Stieglmeier M."/>
            <person name="Klingl A."/>
            <person name="Woyke T."/>
            <person name="Ryan C.M."/>
            <person name="Banfield J.F."/>
        </authorList>
    </citation>
    <scope>NUCLEOTIDE SEQUENCE [LARGE SCALE GENOMIC DNA]</scope>
    <source>
        <strain evidence="10">CG10_big_fil_rev_8_21_14_0_10_46_23</strain>
    </source>
</reference>
<feature type="transmembrane region" description="Helical" evidence="8">
    <location>
        <begin position="350"/>
        <end position="367"/>
    </location>
</feature>
<dbReference type="GO" id="GO:0005886">
    <property type="term" value="C:plasma membrane"/>
    <property type="evidence" value="ECO:0007669"/>
    <property type="project" value="UniProtKB-SubCell"/>
</dbReference>
<evidence type="ECO:0000256" key="4">
    <source>
        <dbReference type="ARBA" id="ARBA00022679"/>
    </source>
</evidence>
<proteinExistence type="predicted"/>
<keyword evidence="7 8" id="KW-0472">Membrane</keyword>
<dbReference type="InterPro" id="IPR038731">
    <property type="entry name" value="RgtA/B/C-like"/>
</dbReference>
<feature type="transmembrane region" description="Helical" evidence="8">
    <location>
        <begin position="243"/>
        <end position="264"/>
    </location>
</feature>
<keyword evidence="3" id="KW-0328">Glycosyltransferase</keyword>
<keyword evidence="5 8" id="KW-0812">Transmembrane</keyword>
<evidence type="ECO:0000256" key="1">
    <source>
        <dbReference type="ARBA" id="ARBA00004651"/>
    </source>
</evidence>
<keyword evidence="2" id="KW-1003">Cell membrane</keyword>
<feature type="transmembrane region" description="Helical" evidence="8">
    <location>
        <begin position="140"/>
        <end position="160"/>
    </location>
</feature>
<evidence type="ECO:0000256" key="6">
    <source>
        <dbReference type="ARBA" id="ARBA00022989"/>
    </source>
</evidence>
<feature type="transmembrane region" description="Helical" evidence="8">
    <location>
        <begin position="442"/>
        <end position="458"/>
    </location>
</feature>
<gene>
    <name evidence="10" type="ORF">COV31_01010</name>
</gene>
<protein>
    <recommendedName>
        <fullName evidence="9">Glycosyltransferase RgtA/B/C/D-like domain-containing protein</fullName>
    </recommendedName>
</protein>
<dbReference type="Proteomes" id="UP000230232">
    <property type="component" value="Unassembled WGS sequence"/>
</dbReference>
<dbReference type="EMBL" id="PCXO01000005">
    <property type="protein sequence ID" value="PIR41437.1"/>
    <property type="molecule type" value="Genomic_DNA"/>
</dbReference>
<evidence type="ECO:0000259" key="9">
    <source>
        <dbReference type="Pfam" id="PF13231"/>
    </source>
</evidence>
<evidence type="ECO:0000256" key="5">
    <source>
        <dbReference type="ARBA" id="ARBA00022692"/>
    </source>
</evidence>
<feature type="transmembrane region" description="Helical" evidence="8">
    <location>
        <begin position="116"/>
        <end position="133"/>
    </location>
</feature>
<keyword evidence="6 8" id="KW-1133">Transmembrane helix</keyword>
<evidence type="ECO:0000256" key="3">
    <source>
        <dbReference type="ARBA" id="ARBA00022676"/>
    </source>
</evidence>
<dbReference type="Pfam" id="PF13231">
    <property type="entry name" value="PMT_2"/>
    <property type="match status" value="1"/>
</dbReference>
<dbReference type="GO" id="GO:0009103">
    <property type="term" value="P:lipopolysaccharide biosynthetic process"/>
    <property type="evidence" value="ECO:0007669"/>
    <property type="project" value="UniProtKB-ARBA"/>
</dbReference>
<feature type="domain" description="Glycosyltransferase RgtA/B/C/D-like" evidence="9">
    <location>
        <begin position="111"/>
        <end position="255"/>
    </location>
</feature>
<evidence type="ECO:0000313" key="10">
    <source>
        <dbReference type="EMBL" id="PIR41437.1"/>
    </source>
</evidence>
<evidence type="ECO:0000313" key="11">
    <source>
        <dbReference type="Proteomes" id="UP000230232"/>
    </source>
</evidence>
<keyword evidence="4" id="KW-0808">Transferase</keyword>
<feature type="transmembrane region" description="Helical" evidence="8">
    <location>
        <begin position="379"/>
        <end position="398"/>
    </location>
</feature>
<dbReference type="AlphaFoldDB" id="A0A2H0R4K4"/>
<sequence>MKTQIQRALIASAIIILSLILSIGSFWQDSLIVDEVPHIGAGYSYLTKLDYRLNPEHPPLAKLIGATPLLFLNFDDAGLFQSASWTEALNGQWEFGRQLLFGTITDSQQATRSVKFPFVGIFALASLLIFSWTKNHYGTIGGFIALIIFAFSPTIIAHSRFVATDFLAMFGVTLASFLFLRFLHHQTRKNALGLILGLGFALLAKFSTILLIPFFIISAFIFGLTQSGLLLKQKIIRGANLTGKTILIIFVTFLIIIWPTYLVLTKNYPLERQVSDTTSLTQSFPDNAPKNILRWASDKSGLRALGHYALGLGLTLQRSEGGNTAFFLGDITQDGRKSYFPIVYLVKEPLAWWALVISALIFIGLRADRANYRRPLKLIRENFLEFFMLLWLALYWFISIRSNLNIGLRHILPIYPFTIILVAGQIDKIFKHLKQYHYKKGLAGFSLFIVGLLGWYFYENHSIYPYYLTYFNETVPQENAHEIVVDSNLDWGQDLKRLGDWLIENDIKKIDLDYFGWADPEYYLPGRRIWINSGTYRNLVDFKNHNQSEGWIGVSATFLVNSLADPEQNYGWLLNQEPVERIGNSIFIYKF</sequence>
<feature type="transmembrane region" description="Helical" evidence="8">
    <location>
        <begin position="166"/>
        <end position="183"/>
    </location>
</feature>